<dbReference type="Pfam" id="PF00146">
    <property type="entry name" value="NADHdh"/>
    <property type="match status" value="1"/>
</dbReference>
<feature type="transmembrane region" description="Helical" evidence="5">
    <location>
        <begin position="6"/>
        <end position="27"/>
    </location>
</feature>
<feature type="transmembrane region" description="Helical" evidence="5">
    <location>
        <begin position="174"/>
        <end position="198"/>
    </location>
</feature>
<evidence type="ECO:0000313" key="6">
    <source>
        <dbReference type="EMBL" id="AIF68673.1"/>
    </source>
</evidence>
<dbReference type="InterPro" id="IPR052561">
    <property type="entry name" value="ComplexI_Subunit1"/>
</dbReference>
<keyword evidence="3 5" id="KW-1133">Transmembrane helix</keyword>
<dbReference type="KEGG" id="ppac:PAP_01155"/>
<dbReference type="AlphaFoldDB" id="A0A075LW46"/>
<gene>
    <name evidence="6" type="ORF">PAP_01155</name>
</gene>
<sequence>MNLIYATLGLIGLYIYVSFASLLWEGLDRKLVARMQRRVGPPLLQPFYDFLKLVSKESIIPRHAGKIFELAPVFALTVSIALLAYTPFGFAPLFNTKGDVIVFIYLLTLIAFIRVVGAINSGSPYAQIGAQREMIILVSREVPMMLGLFAILWRLSKLGVSKPFSLATFYEHNIWEIGTPLAFMGTIILLLVFLAWLASEIEAGYFNIPEAEQELAEGPMAEYSGRHLALFKLSNALKEFISASLVVAIFFPWGISGLVGLTGTSAIIADLIFHTLKVFAVLFVSMSIFRAVTGRLRITQAVQVFWLRMLPAAIIGVLLIAIDILEVIA</sequence>
<evidence type="ECO:0000256" key="5">
    <source>
        <dbReference type="SAM" id="Phobius"/>
    </source>
</evidence>
<evidence type="ECO:0000256" key="3">
    <source>
        <dbReference type="ARBA" id="ARBA00022989"/>
    </source>
</evidence>
<feature type="transmembrane region" description="Helical" evidence="5">
    <location>
        <begin position="240"/>
        <end position="259"/>
    </location>
</feature>
<reference evidence="7" key="1">
    <citation type="submission" date="2013-06" db="EMBL/GenBank/DDBJ databases">
        <title>Complete Genome Sequence of Hyperthermophilic Palaeococcus pacificus DY20341T, Isolated from a Deep-Sea Hydrothermal Sediments.</title>
        <authorList>
            <person name="Zeng X."/>
            <person name="Shao Z."/>
        </authorList>
    </citation>
    <scope>NUCLEOTIDE SEQUENCE [LARGE SCALE GENOMIC DNA]</scope>
    <source>
        <strain evidence="7">DY20341</strain>
    </source>
</reference>
<feature type="transmembrane region" description="Helical" evidence="5">
    <location>
        <begin position="305"/>
        <end position="325"/>
    </location>
</feature>
<keyword evidence="2 5" id="KW-0812">Transmembrane</keyword>
<name>A0A075LW46_9EURY</name>
<feature type="transmembrane region" description="Helical" evidence="5">
    <location>
        <begin position="271"/>
        <end position="293"/>
    </location>
</feature>
<evidence type="ECO:0000256" key="4">
    <source>
        <dbReference type="ARBA" id="ARBA00023136"/>
    </source>
</evidence>
<comment type="subcellular location">
    <subcellularLocation>
        <location evidence="1">Membrane</location>
        <topology evidence="1">Multi-pass membrane protein</topology>
    </subcellularLocation>
</comment>
<keyword evidence="7" id="KW-1185">Reference proteome</keyword>
<dbReference type="GeneID" id="24841365"/>
<dbReference type="HOGENOM" id="CLU_015134_0_2_2"/>
<accession>A0A075LW46</accession>
<evidence type="ECO:0000313" key="7">
    <source>
        <dbReference type="Proteomes" id="UP000027981"/>
    </source>
</evidence>
<dbReference type="GO" id="GO:0005886">
    <property type="term" value="C:plasma membrane"/>
    <property type="evidence" value="ECO:0007669"/>
    <property type="project" value="TreeGrafter"/>
</dbReference>
<dbReference type="PANTHER" id="PTHR43359:SF1">
    <property type="entry name" value="FORMATE HYDROGENLYASE SUBUNIT 4-RELATED"/>
    <property type="match status" value="1"/>
</dbReference>
<dbReference type="PANTHER" id="PTHR43359">
    <property type="entry name" value="FORMATE HYDROGENLYASE SUBUNIT 4"/>
    <property type="match status" value="1"/>
</dbReference>
<dbReference type="Proteomes" id="UP000027981">
    <property type="component" value="Chromosome"/>
</dbReference>
<keyword evidence="4 5" id="KW-0472">Membrane</keyword>
<evidence type="ECO:0000256" key="2">
    <source>
        <dbReference type="ARBA" id="ARBA00022692"/>
    </source>
</evidence>
<dbReference type="OrthoDB" id="15253at2157"/>
<dbReference type="eggNOG" id="arCOG01545">
    <property type="taxonomic scope" value="Archaea"/>
</dbReference>
<evidence type="ECO:0000256" key="1">
    <source>
        <dbReference type="ARBA" id="ARBA00004141"/>
    </source>
</evidence>
<feature type="transmembrane region" description="Helical" evidence="5">
    <location>
        <begin position="134"/>
        <end position="154"/>
    </location>
</feature>
<proteinExistence type="predicted"/>
<reference evidence="6 7" key="2">
    <citation type="journal article" date="2015" name="Genome Announc.">
        <title>Complete Genome Sequence of Hyperthermophilic Piezophilic Archaeon Palaeococcus pacificus DY20341T, Isolated from Deep-Sea Hydrothermal Sediments.</title>
        <authorList>
            <person name="Zeng X."/>
            <person name="Jebbar M."/>
            <person name="Shao Z."/>
        </authorList>
    </citation>
    <scope>NUCLEOTIDE SEQUENCE [LARGE SCALE GENOMIC DNA]</scope>
    <source>
        <strain evidence="6 7">DY20341</strain>
    </source>
</reference>
<feature type="transmembrane region" description="Helical" evidence="5">
    <location>
        <begin position="67"/>
        <end position="88"/>
    </location>
</feature>
<organism evidence="6 7">
    <name type="scientific">Palaeococcus pacificus DY20341</name>
    <dbReference type="NCBI Taxonomy" id="1343739"/>
    <lineage>
        <taxon>Archaea</taxon>
        <taxon>Methanobacteriati</taxon>
        <taxon>Methanobacteriota</taxon>
        <taxon>Thermococci</taxon>
        <taxon>Thermococcales</taxon>
        <taxon>Thermococcaceae</taxon>
        <taxon>Palaeococcus</taxon>
    </lineage>
</organism>
<protein>
    <submittedName>
        <fullName evidence="6">Mbh13 NADH dehydrogenase subunit</fullName>
    </submittedName>
</protein>
<feature type="transmembrane region" description="Helical" evidence="5">
    <location>
        <begin position="100"/>
        <end position="122"/>
    </location>
</feature>
<dbReference type="RefSeq" id="WP_048164200.1">
    <property type="nucleotide sequence ID" value="NZ_CP006019.1"/>
</dbReference>
<dbReference type="EMBL" id="CP006019">
    <property type="protein sequence ID" value="AIF68673.1"/>
    <property type="molecule type" value="Genomic_DNA"/>
</dbReference>
<dbReference type="InterPro" id="IPR001694">
    <property type="entry name" value="NADH_UbQ_OxRdtase_su1/FPO"/>
</dbReference>
<dbReference type="STRING" id="1343739.PAP_01155"/>